<protein>
    <recommendedName>
        <fullName evidence="2">DUF7924 domain-containing protein</fullName>
    </recommendedName>
</protein>
<feature type="region of interest" description="Disordered" evidence="1">
    <location>
        <begin position="143"/>
        <end position="183"/>
    </location>
</feature>
<feature type="domain" description="DUF7924" evidence="2">
    <location>
        <begin position="258"/>
        <end position="346"/>
    </location>
</feature>
<proteinExistence type="predicted"/>
<feature type="region of interest" description="Disordered" evidence="1">
    <location>
        <begin position="1"/>
        <end position="44"/>
    </location>
</feature>
<evidence type="ECO:0000313" key="4">
    <source>
        <dbReference type="Proteomes" id="UP000799438"/>
    </source>
</evidence>
<dbReference type="InterPro" id="IPR057684">
    <property type="entry name" value="DUF7924"/>
</dbReference>
<gene>
    <name evidence="3" type="ORF">K452DRAFT_237777</name>
</gene>
<dbReference type="AlphaFoldDB" id="A0A6A6AWG4"/>
<name>A0A6A6AWG4_9PEZI</name>
<dbReference type="RefSeq" id="XP_033391997.1">
    <property type="nucleotide sequence ID" value="XM_033537616.1"/>
</dbReference>
<feature type="compositionally biased region" description="Low complexity" evidence="1">
    <location>
        <begin position="154"/>
        <end position="163"/>
    </location>
</feature>
<keyword evidence="4" id="KW-1185">Reference proteome</keyword>
<dbReference type="Pfam" id="PF25545">
    <property type="entry name" value="DUF7924"/>
    <property type="match status" value="1"/>
</dbReference>
<dbReference type="EMBL" id="ML995526">
    <property type="protein sequence ID" value="KAF2136279.1"/>
    <property type="molecule type" value="Genomic_DNA"/>
</dbReference>
<accession>A0A6A6AWG4</accession>
<dbReference type="Proteomes" id="UP000799438">
    <property type="component" value="Unassembled WGS sequence"/>
</dbReference>
<reference evidence="3" key="1">
    <citation type="journal article" date="2020" name="Stud. Mycol.">
        <title>101 Dothideomycetes genomes: a test case for predicting lifestyles and emergence of pathogens.</title>
        <authorList>
            <person name="Haridas S."/>
            <person name="Albert R."/>
            <person name="Binder M."/>
            <person name="Bloem J."/>
            <person name="Labutti K."/>
            <person name="Salamov A."/>
            <person name="Andreopoulos B."/>
            <person name="Baker S."/>
            <person name="Barry K."/>
            <person name="Bills G."/>
            <person name="Bluhm B."/>
            <person name="Cannon C."/>
            <person name="Castanera R."/>
            <person name="Culley D."/>
            <person name="Daum C."/>
            <person name="Ezra D."/>
            <person name="Gonzalez J."/>
            <person name="Henrissat B."/>
            <person name="Kuo A."/>
            <person name="Liang C."/>
            <person name="Lipzen A."/>
            <person name="Lutzoni F."/>
            <person name="Magnuson J."/>
            <person name="Mondo S."/>
            <person name="Nolan M."/>
            <person name="Ohm R."/>
            <person name="Pangilinan J."/>
            <person name="Park H.-J."/>
            <person name="Ramirez L."/>
            <person name="Alfaro M."/>
            <person name="Sun H."/>
            <person name="Tritt A."/>
            <person name="Yoshinaga Y."/>
            <person name="Zwiers L.-H."/>
            <person name="Turgeon B."/>
            <person name="Goodwin S."/>
            <person name="Spatafora J."/>
            <person name="Crous P."/>
            <person name="Grigoriev I."/>
        </authorList>
    </citation>
    <scope>NUCLEOTIDE SEQUENCE</scope>
    <source>
        <strain evidence="3">CBS 121167</strain>
    </source>
</reference>
<sequence>MPAISDAASTSTRPLRSADSVSRGGSTTNRSRSSSPSKLSPQNYRAQVLDRVGIRIDVEVPDEGLEQLLPPQGDAEVRTVGQELYAGARALLERQTANEVEWAGLLNTAIHSLMQEQPDQLICLPNRDWQSCLKPVALTHKLTSGLPQKRHPSDYPSPDQSQSTTAAAAPFANQPHLPPPQQRLKLEPAPARLQPKTPRPDLTIGLNDSDASWDADGEVWARAGLRGRDVKGILADLQATGTGGEDAAAAPLITDPCTASPSGLRFPFLVVEAKSGGSASIADAENQAAVAGTCALKILRSVAGEQQQQQDAAADADAPFKMRMFSLTTEGPTHVLWAHYRSDSSEWAMVWLGAYRVTNRRSAGELVAIVARILRWGAREFRDWVRASVVRYLGRISAGD</sequence>
<feature type="compositionally biased region" description="Low complexity" evidence="1">
    <location>
        <begin position="20"/>
        <end position="41"/>
    </location>
</feature>
<dbReference type="GeneID" id="54295112"/>
<evidence type="ECO:0000259" key="2">
    <source>
        <dbReference type="Pfam" id="PF25545"/>
    </source>
</evidence>
<dbReference type="OrthoDB" id="5372703at2759"/>
<evidence type="ECO:0000256" key="1">
    <source>
        <dbReference type="SAM" id="MobiDB-lite"/>
    </source>
</evidence>
<organism evidence="3 4">
    <name type="scientific">Aplosporella prunicola CBS 121167</name>
    <dbReference type="NCBI Taxonomy" id="1176127"/>
    <lineage>
        <taxon>Eukaryota</taxon>
        <taxon>Fungi</taxon>
        <taxon>Dikarya</taxon>
        <taxon>Ascomycota</taxon>
        <taxon>Pezizomycotina</taxon>
        <taxon>Dothideomycetes</taxon>
        <taxon>Dothideomycetes incertae sedis</taxon>
        <taxon>Botryosphaeriales</taxon>
        <taxon>Aplosporellaceae</taxon>
        <taxon>Aplosporella</taxon>
    </lineage>
</organism>
<evidence type="ECO:0000313" key="3">
    <source>
        <dbReference type="EMBL" id="KAF2136279.1"/>
    </source>
</evidence>